<evidence type="ECO:0000313" key="2">
    <source>
        <dbReference type="EMBL" id="VUZ42662.1"/>
    </source>
</evidence>
<organism evidence="2 3">
    <name type="scientific">Hymenolepis diminuta</name>
    <name type="common">Rat tapeworm</name>
    <dbReference type="NCBI Taxonomy" id="6216"/>
    <lineage>
        <taxon>Eukaryota</taxon>
        <taxon>Metazoa</taxon>
        <taxon>Spiralia</taxon>
        <taxon>Lophotrochozoa</taxon>
        <taxon>Platyhelminthes</taxon>
        <taxon>Cestoda</taxon>
        <taxon>Eucestoda</taxon>
        <taxon>Cyclophyllidea</taxon>
        <taxon>Hymenolepididae</taxon>
        <taxon>Hymenolepis</taxon>
    </lineage>
</organism>
<accession>A0A564Y5V4</accession>
<evidence type="ECO:0000313" key="3">
    <source>
        <dbReference type="Proteomes" id="UP000321570"/>
    </source>
</evidence>
<gene>
    <name evidence="2" type="ORF">WMSIL1_LOCUS3061</name>
</gene>
<evidence type="ECO:0000256" key="1">
    <source>
        <dbReference type="SAM" id="MobiDB-lite"/>
    </source>
</evidence>
<reference evidence="2 3" key="1">
    <citation type="submission" date="2019-07" db="EMBL/GenBank/DDBJ databases">
        <authorList>
            <person name="Jastrzebski P J."/>
            <person name="Paukszto L."/>
            <person name="Jastrzebski P J."/>
        </authorList>
    </citation>
    <scope>NUCLEOTIDE SEQUENCE [LARGE SCALE GENOMIC DNA]</scope>
    <source>
        <strain evidence="2 3">WMS-il1</strain>
    </source>
</reference>
<name>A0A564Y5V4_HYMDI</name>
<sequence length="376" mass="41087">GSTAGSGFGGTGGSFSNARHPFLPANYPIVSFLRDLAQIIPQAPVFARGTFTHIPMCLTSDTRIKSEQIFEHLIDSRQTYGFKAFDLGINSSLPTHARFGFCAFTSPKSNTYTEEERQTSQHQHQPGMGHYHSSCDMKEEDDHESSSESSPLFSPHFQTATPSHTTDKTNLMEGQDMMATADDHTSTEMSPPPTTTTQHKQSTMPWVGDQLYLPSLKHFALACAAYLDKEASAAKKKMTSTASQGGGNGGEEAPSKIVISVFVILTDQNRRFPRPRLSSLPHGVYDHHSPVQWPAIRPGLGSDRDMNSHSPRLVRSGSQETTQGIAVEPSSGYLTSITTVQRCRHTSLNIRALGDTITTTTTADRSSSNEGRVLQR</sequence>
<dbReference type="EMBL" id="CABIJS010000089">
    <property type="protein sequence ID" value="VUZ42662.1"/>
    <property type="molecule type" value="Genomic_DNA"/>
</dbReference>
<dbReference type="Proteomes" id="UP000321570">
    <property type="component" value="Unassembled WGS sequence"/>
</dbReference>
<feature type="compositionally biased region" description="Low complexity" evidence="1">
    <location>
        <begin position="147"/>
        <end position="157"/>
    </location>
</feature>
<proteinExistence type="predicted"/>
<feature type="non-terminal residue" evidence="2">
    <location>
        <position position="376"/>
    </location>
</feature>
<protein>
    <submittedName>
        <fullName evidence="2">Uncharacterized protein</fullName>
    </submittedName>
</protein>
<feature type="region of interest" description="Disordered" evidence="1">
    <location>
        <begin position="112"/>
        <end position="202"/>
    </location>
</feature>
<keyword evidence="3" id="KW-1185">Reference proteome</keyword>
<dbReference type="AlphaFoldDB" id="A0A564Y5V4"/>
<feature type="non-terminal residue" evidence="2">
    <location>
        <position position="1"/>
    </location>
</feature>